<comment type="caution">
    <text evidence="1">The sequence shown here is derived from an EMBL/GenBank/DDBJ whole genome shotgun (WGS) entry which is preliminary data.</text>
</comment>
<organism evidence="1 2">
    <name type="scientific">Ambrosiozyma monospora</name>
    <name type="common">Yeast</name>
    <name type="synonym">Endomycopsis monosporus</name>
    <dbReference type="NCBI Taxonomy" id="43982"/>
    <lineage>
        <taxon>Eukaryota</taxon>
        <taxon>Fungi</taxon>
        <taxon>Dikarya</taxon>
        <taxon>Ascomycota</taxon>
        <taxon>Saccharomycotina</taxon>
        <taxon>Pichiomycetes</taxon>
        <taxon>Pichiales</taxon>
        <taxon>Pichiaceae</taxon>
        <taxon>Ambrosiozyma</taxon>
    </lineage>
</organism>
<evidence type="ECO:0000313" key="2">
    <source>
        <dbReference type="Proteomes" id="UP001165064"/>
    </source>
</evidence>
<protein>
    <submittedName>
        <fullName evidence="1">Unnamed protein product</fullName>
    </submittedName>
</protein>
<reference evidence="1" key="1">
    <citation type="submission" date="2023-04" db="EMBL/GenBank/DDBJ databases">
        <title>Ambrosiozyma monospora NBRC 10751.</title>
        <authorList>
            <person name="Ichikawa N."/>
            <person name="Sato H."/>
            <person name="Tonouchi N."/>
        </authorList>
    </citation>
    <scope>NUCLEOTIDE SEQUENCE</scope>
    <source>
        <strain evidence="1">NBRC 10751</strain>
    </source>
</reference>
<dbReference type="Proteomes" id="UP001165064">
    <property type="component" value="Unassembled WGS sequence"/>
</dbReference>
<keyword evidence="2" id="KW-1185">Reference proteome</keyword>
<gene>
    <name evidence="1" type="ORF">Amon02_000770300</name>
</gene>
<dbReference type="EMBL" id="BSXS01006510">
    <property type="protein sequence ID" value="GME85644.1"/>
    <property type="molecule type" value="Genomic_DNA"/>
</dbReference>
<proteinExistence type="predicted"/>
<accession>A0ACB5TCB2</accession>
<evidence type="ECO:0000313" key="1">
    <source>
        <dbReference type="EMBL" id="GME85644.1"/>
    </source>
</evidence>
<sequence>MDVPINLIVEMLSYDQTNETFEKFNKLQNLKLRICVHCKRKLFHRLLILKDNRVKSEFTGSYDRFNLLKVKFEKDLASSRQGRLINEKSIARCIDSLNKMEQLSKKISAKITAYDATVEKFKKGEIDELPIKIDELRITKSLNQSIIVYLQDRLPVLRKLQQEKLKQELELSSTPTLSPVPEPANNVINTNNSILSSGIVKTNPKPKMTKRQIRECREKLMVLNEQKFIIENQYNEFKRSRKFDDMKILEDNLKDLTDEIALLEDQLGDDGF</sequence>
<name>A0ACB5TCB2_AMBMO</name>